<dbReference type="EnsemblMetazoa" id="XM_038201877.1">
    <property type="protein sequence ID" value="XP_038057805.1"/>
    <property type="gene ID" value="LOC119729273"/>
</dbReference>
<reference evidence="9" key="1">
    <citation type="submission" date="2022-11" db="UniProtKB">
        <authorList>
            <consortium name="EnsemblMetazoa"/>
        </authorList>
    </citation>
    <scope>IDENTIFICATION</scope>
</reference>
<dbReference type="InterPro" id="IPR040560">
    <property type="entry name" value="SYCP2_SLD"/>
</dbReference>
<feature type="compositionally biased region" description="Polar residues" evidence="6">
    <location>
        <begin position="1584"/>
        <end position="1593"/>
    </location>
</feature>
<feature type="compositionally biased region" description="Low complexity" evidence="6">
    <location>
        <begin position="908"/>
        <end position="926"/>
    </location>
</feature>
<dbReference type="Pfam" id="PF18581">
    <property type="entry name" value="SYCP2_ARLD"/>
    <property type="match status" value="1"/>
</dbReference>
<evidence type="ECO:0000256" key="1">
    <source>
        <dbReference type="ARBA" id="ARBA00004123"/>
    </source>
</evidence>
<feature type="compositionally biased region" description="Polar residues" evidence="6">
    <location>
        <begin position="1003"/>
        <end position="1012"/>
    </location>
</feature>
<feature type="region of interest" description="Disordered" evidence="6">
    <location>
        <begin position="1490"/>
        <end position="1597"/>
    </location>
</feature>
<evidence type="ECO:0000313" key="10">
    <source>
        <dbReference type="Proteomes" id="UP000887568"/>
    </source>
</evidence>
<sequence>MPVKLETTDQELENVLMRKTHGQPYFNDIRDFLQEGEKCPVPQRCSVEMMKKIAAVLQEELGKKQFRDASAIVSAIQYAARFQDNPLGLPVLLANGLIDLLAYAFDQTGKFVAHSDCSEDCPAADSLMEVILLTVNDVADFNEDAKKEAVGMFTGMLMLFVVHKEKKFHLRMEAIRTLNLLLEGCGDEVIKVIRDFPPSLKQMSLMADLLTTAGDIEMQIACTETLARLVKRSDKDNYNLIQDWFCDQDFAAGFMKIKDDTFETDCRKFLNNMNDNLGSKQSVFSFPCISAHLGSLKLSCPTDVNLKDFWVDFNTVSQRITLYVADEPQEENDEGGMWETVTIHNRVVEKFRLSERGDQQALLINLNIPASELLGFCHSDDKYVQILFDAKLGILNTTVAVFGQDKMGHSKHKTSVSQINIQVHIDGNSSSPGPPRNIRSADESSDCVSIQSANIYGLGGDNDEPPGQKTSRSEVPTKRKVSVAHSPMWTPTMAKRMAAQGSSVCSGSRSASSLASHKSGVSVKPLHKKSDFTQPKTPVRPNSSSTKRVKTPLQIVISDKATDSANESVASCRSIGKKSSISSGISISSCGTPTRLRQKLQQEASKKPHLMELSGFQDAEPDTGSRSDPGPASSKSIPQAVTQNGYHGQSDGQRSDPGPVSSGESPPQQRRQLRNRINKAAPPKASSAMKHQEPQGNSVEHQGEEQVSSGGEKDSKTKKPSRKFRLYSDNGGMLMENKQGEQDALETDVVIPSSIPTQESVVDIIPDSLPPSGQLQSNITAARTAVPSRIQLKEEEQETDIKKTKAADSKASVPKTSKPLPPSRAFRKVPPLTPQSSQELSQLDFTSQMEAHPKRGRPKKGVDKVKKQPKKRGGKSVKERPAAEEPKPRARSQRAAAKAAQGEIQKLSQSFDDSSEASSDPDSAQEPINPAKRSVPAKEKGLLQKSTPDTIDLSVYDFADSESCASVGLKPRIRKKRSPMAKAAKNTQAKRKVPAKHVVPSKKSLSPVLSDTEQPRVASNRKYRNPSDRLVQSPKEPSDTGDDKLNDAGRRYTRRNTNKPPPSPEELSDIEQPRDAAPMTSSPQNMQLSSSVANIDQYSDEDVQSFVESLTGTQRQFLERKIPRRGAAEAFSELLLENRKNRQDNSGQKANRQRTQSGPRMEQPSNTSPEASTDREKRMKASYKEQTSSRKMPPRSKRNFGVEIVEVESEEVANREDPVIVSSDDHDATDNVSVENFSKVCENIVKKSGRRLGATRSNINYQNKAREAESNDEVEKTQQERENSGAISPEPLPHSSKKRTESDAVSERSWLAEKPKQKVTTYSKTQSKTWVPQPYMVNPETTFKKQPRQRREKLKRKQRGPPAVQRKKQKKPTPRDSQDSDVEGLGACMYYYQKGDSSFSDSQPGLQSPDQSLLNKSQRSNKTVKSAPQIASTPRSLQSSEEDKESSIEIARDVDNTLEYEDPFPITPLVLVDDIRADLLPDLVTPKSLTIPSISSRCSSSSGKTPKQVTFDSNPDYAEDSTPEVHQDEPVKSGPSSLVRPTTSTLKRKYGDLFNDDEGDESQEDIEQDVDVISDNDNEVHPSVSAQHNSQGSLRPKKLFKGAVSSPTLPLEEDAENSDDNSNDALLSSPQSHSSLQMQIKQMMNAISQKMKRKMQTKQSQARQLTDGAVRTTQTRVSKLWSQQHQARSNAQEEFKNCLLEQIVSLEDELGHLKTAYSKLQSILEQHCRKTSSTLLTHVDRMKSLHNEHEAESRELNNQLGRHLLHNVRQILSQQMVNMQKQVIQDTQQDELEQMKKRLQTMFKF</sequence>
<feature type="region of interest" description="Disordered" evidence="6">
    <location>
        <begin position="1609"/>
        <end position="1637"/>
    </location>
</feature>
<evidence type="ECO:0000259" key="7">
    <source>
        <dbReference type="Pfam" id="PF18581"/>
    </source>
</evidence>
<feature type="compositionally biased region" description="Polar residues" evidence="6">
    <location>
        <begin position="532"/>
        <end position="546"/>
    </location>
</feature>
<dbReference type="InterPro" id="IPR016024">
    <property type="entry name" value="ARM-type_fold"/>
</dbReference>
<evidence type="ECO:0000256" key="4">
    <source>
        <dbReference type="ARBA" id="ARBA00022454"/>
    </source>
</evidence>
<feature type="region of interest" description="Disordered" evidence="6">
    <location>
        <begin position="1133"/>
        <end position="1231"/>
    </location>
</feature>
<dbReference type="SUPFAM" id="SSF48371">
    <property type="entry name" value="ARM repeat"/>
    <property type="match status" value="1"/>
</dbReference>
<feature type="compositionally biased region" description="Polar residues" evidence="6">
    <location>
        <begin position="1503"/>
        <end position="1513"/>
    </location>
</feature>
<feature type="domain" description="Synaptonemal complex protein 2 armadillo-repeat-like" evidence="7">
    <location>
        <begin position="24"/>
        <end position="185"/>
    </location>
</feature>
<evidence type="ECO:0000256" key="2">
    <source>
        <dbReference type="ARBA" id="ARBA00004286"/>
    </source>
</evidence>
<feature type="compositionally biased region" description="Polar residues" evidence="6">
    <location>
        <begin position="1318"/>
        <end position="1330"/>
    </location>
</feature>
<dbReference type="InterPro" id="IPR041322">
    <property type="entry name" value="SYCP2_ARLD"/>
</dbReference>
<dbReference type="PANTHER" id="PTHR15607:SF18">
    <property type="entry name" value="SYNAPTONEMAL COMPLEX PROTEIN 2-LIKE ISOFORM X1"/>
    <property type="match status" value="1"/>
</dbReference>
<evidence type="ECO:0000256" key="3">
    <source>
        <dbReference type="ARBA" id="ARBA00007960"/>
    </source>
</evidence>
<feature type="region of interest" description="Disordered" evidence="6">
    <location>
        <begin position="574"/>
        <end position="745"/>
    </location>
</feature>
<feature type="region of interest" description="Disordered" evidence="6">
    <location>
        <begin position="1246"/>
        <end position="1463"/>
    </location>
</feature>
<accession>A0A914A2D2</accession>
<evidence type="ECO:0008006" key="11">
    <source>
        <dbReference type="Google" id="ProtNLM"/>
    </source>
</evidence>
<dbReference type="GO" id="GO:0005694">
    <property type="term" value="C:chromosome"/>
    <property type="evidence" value="ECO:0007669"/>
    <property type="project" value="UniProtKB-SubCell"/>
</dbReference>
<feature type="compositionally biased region" description="Polar residues" evidence="6">
    <location>
        <begin position="1144"/>
        <end position="1171"/>
    </location>
</feature>
<keyword evidence="5" id="KW-0539">Nucleus</keyword>
<dbReference type="Proteomes" id="UP000887568">
    <property type="component" value="Unplaced"/>
</dbReference>
<feature type="compositionally biased region" description="Polar residues" evidence="6">
    <location>
        <begin position="834"/>
        <end position="849"/>
    </location>
</feature>
<feature type="compositionally biased region" description="Low complexity" evidence="6">
    <location>
        <begin position="1493"/>
        <end position="1502"/>
    </location>
</feature>
<feature type="compositionally biased region" description="Basic and acidic residues" evidence="6">
    <location>
        <begin position="1036"/>
        <end position="1050"/>
    </location>
</feature>
<dbReference type="OMA" id="DRPKQGK"/>
<dbReference type="GO" id="GO:0005634">
    <property type="term" value="C:nucleus"/>
    <property type="evidence" value="ECO:0007669"/>
    <property type="project" value="UniProtKB-SubCell"/>
</dbReference>
<feature type="compositionally biased region" description="Low complexity" evidence="6">
    <location>
        <begin position="1623"/>
        <end position="1637"/>
    </location>
</feature>
<feature type="compositionally biased region" description="Acidic residues" evidence="6">
    <location>
        <begin position="1611"/>
        <end position="1622"/>
    </location>
</feature>
<feature type="compositionally biased region" description="Basic residues" evidence="6">
    <location>
        <begin position="1345"/>
        <end position="1372"/>
    </location>
</feature>
<feature type="domain" description="Synaptonemal complex protein 2 Spt16M-like" evidence="8">
    <location>
        <begin position="283"/>
        <end position="403"/>
    </location>
</feature>
<feature type="region of interest" description="Disordered" evidence="6">
    <location>
        <begin position="964"/>
        <end position="1096"/>
    </location>
</feature>
<comment type="similarity">
    <text evidence="3">Belongs to the SYCP2 family.</text>
</comment>
<feature type="compositionally biased region" description="Low complexity" evidence="6">
    <location>
        <begin position="679"/>
        <end position="688"/>
    </location>
</feature>
<evidence type="ECO:0000256" key="5">
    <source>
        <dbReference type="ARBA" id="ARBA00023242"/>
    </source>
</evidence>
<proteinExistence type="inferred from homology"/>
<feature type="compositionally biased region" description="Low complexity" evidence="6">
    <location>
        <begin position="499"/>
        <end position="523"/>
    </location>
</feature>
<feature type="compositionally biased region" description="Basic and acidic residues" evidence="6">
    <location>
        <begin position="1212"/>
        <end position="1229"/>
    </location>
</feature>
<feature type="compositionally biased region" description="Polar residues" evidence="6">
    <location>
        <begin position="694"/>
        <end position="709"/>
    </location>
</feature>
<feature type="compositionally biased region" description="Polar residues" evidence="6">
    <location>
        <begin position="1534"/>
        <end position="1545"/>
    </location>
</feature>
<feature type="compositionally biased region" description="Basic and acidic residues" evidence="6">
    <location>
        <begin position="1445"/>
        <end position="1455"/>
    </location>
</feature>
<feature type="compositionally biased region" description="Low complexity" evidence="6">
    <location>
        <begin position="577"/>
        <end position="589"/>
    </location>
</feature>
<evidence type="ECO:0000259" key="8">
    <source>
        <dbReference type="Pfam" id="PF18584"/>
    </source>
</evidence>
<feature type="region of interest" description="Disordered" evidence="6">
    <location>
        <begin position="786"/>
        <end position="950"/>
    </location>
</feature>
<evidence type="ECO:0000256" key="6">
    <source>
        <dbReference type="SAM" id="MobiDB-lite"/>
    </source>
</evidence>
<organism evidence="9 10">
    <name type="scientific">Patiria miniata</name>
    <name type="common">Bat star</name>
    <name type="synonym">Asterina miniata</name>
    <dbReference type="NCBI Taxonomy" id="46514"/>
    <lineage>
        <taxon>Eukaryota</taxon>
        <taxon>Metazoa</taxon>
        <taxon>Echinodermata</taxon>
        <taxon>Eleutherozoa</taxon>
        <taxon>Asterozoa</taxon>
        <taxon>Asteroidea</taxon>
        <taxon>Valvatacea</taxon>
        <taxon>Valvatida</taxon>
        <taxon>Asterinidae</taxon>
        <taxon>Patiria</taxon>
    </lineage>
</organism>
<keyword evidence="10" id="KW-1185">Reference proteome</keyword>
<evidence type="ECO:0000313" key="9">
    <source>
        <dbReference type="EnsemblMetazoa" id="XP_038057805.1"/>
    </source>
</evidence>
<keyword evidence="4" id="KW-0158">Chromosome</keyword>
<dbReference type="Pfam" id="PF18584">
    <property type="entry name" value="SYCP2_SLD"/>
    <property type="match status" value="1"/>
</dbReference>
<dbReference type="GeneID" id="119729273"/>
<feature type="compositionally biased region" description="Basic and acidic residues" evidence="6">
    <location>
        <begin position="876"/>
        <end position="888"/>
    </location>
</feature>
<feature type="compositionally biased region" description="Basic and acidic residues" evidence="6">
    <location>
        <begin position="1172"/>
        <end position="1183"/>
    </location>
</feature>
<feature type="compositionally biased region" description="Polar residues" evidence="6">
    <location>
        <begin position="1395"/>
        <end position="1438"/>
    </location>
</feature>
<protein>
    <recommendedName>
        <fullName evidence="11">Synaptonemal complex protein 2-like</fullName>
    </recommendedName>
</protein>
<dbReference type="PANTHER" id="PTHR15607">
    <property type="entry name" value="SYNAPTONEMAL COMPLEX PROTEIN-RELATED"/>
    <property type="match status" value="1"/>
</dbReference>
<feature type="compositionally biased region" description="Basic and acidic residues" evidence="6">
    <location>
        <begin position="1298"/>
        <end position="1316"/>
    </location>
</feature>
<name>A0A914A2D2_PATMI</name>
<feature type="region of interest" description="Disordered" evidence="6">
    <location>
        <begin position="424"/>
        <end position="555"/>
    </location>
</feature>
<dbReference type="OrthoDB" id="10256849at2759"/>
<feature type="compositionally biased region" description="Basic and acidic residues" evidence="6">
    <location>
        <begin position="1264"/>
        <end position="1283"/>
    </location>
</feature>
<dbReference type="InterPro" id="IPR024835">
    <property type="entry name" value="SYCP2-like"/>
</dbReference>
<feature type="compositionally biased region" description="Polar residues" evidence="6">
    <location>
        <begin position="633"/>
        <end position="652"/>
    </location>
</feature>
<dbReference type="RefSeq" id="XP_038057805.1">
    <property type="nucleotide sequence ID" value="XM_038201877.1"/>
</dbReference>
<feature type="compositionally biased region" description="Polar residues" evidence="6">
    <location>
        <begin position="1079"/>
        <end position="1096"/>
    </location>
</feature>
<feature type="compositionally biased region" description="Basic and acidic residues" evidence="6">
    <location>
        <begin position="791"/>
        <end position="808"/>
    </location>
</feature>
<feature type="compositionally biased region" description="Acidic residues" evidence="6">
    <location>
        <begin position="1554"/>
        <end position="1577"/>
    </location>
</feature>
<comment type="subcellular location">
    <subcellularLocation>
        <location evidence="2">Chromosome</location>
    </subcellularLocation>
    <subcellularLocation>
        <location evidence="1">Nucleus</location>
    </subcellularLocation>
</comment>